<keyword evidence="1" id="KW-0732">Signal</keyword>
<feature type="chain" id="PRO_5046116189" evidence="1">
    <location>
        <begin position="20"/>
        <end position="182"/>
    </location>
</feature>
<evidence type="ECO:0000313" key="3">
    <source>
        <dbReference type="Proteomes" id="UP001244787"/>
    </source>
</evidence>
<sequence>MKTVVISLTLSLTVAVLSAQEVTVLDETRLYYAPLNSTVSQEGDSYVYKIKESENRQFAKDPIGFMNANFDIKNFINSTDKKYHSYLVTFVSEHGTLEADFDRDGDLVETRQQFKNVVLPAYIRNDVYSTYQGWTLVKTKYNARTKGNTVANGTYKIQLEKDKERQNLKIAARSTDVGVAFE</sequence>
<protein>
    <submittedName>
        <fullName evidence="2">Uncharacterized protein</fullName>
    </submittedName>
</protein>
<accession>A0ABT8DHD4</accession>
<dbReference type="EMBL" id="JAUGQQ010000006">
    <property type="protein sequence ID" value="MDN3724816.1"/>
    <property type="molecule type" value="Genomic_DNA"/>
</dbReference>
<feature type="signal peptide" evidence="1">
    <location>
        <begin position="1"/>
        <end position="19"/>
    </location>
</feature>
<keyword evidence="3" id="KW-1185">Reference proteome</keyword>
<dbReference type="Gene3D" id="3.10.450.360">
    <property type="match status" value="1"/>
</dbReference>
<reference evidence="2 3" key="1">
    <citation type="submission" date="2023-06" db="EMBL/GenBank/DDBJ databases">
        <authorList>
            <person name="Ye Y.-Q."/>
            <person name="Du Z.-J."/>
        </authorList>
    </citation>
    <scope>NUCLEOTIDE SEQUENCE [LARGE SCALE GENOMIC DNA]</scope>
    <source>
        <strain evidence="2 3">SDUM287046</strain>
    </source>
</reference>
<name>A0ABT8DHD4_9FLAO</name>
<comment type="caution">
    <text evidence="2">The sequence shown here is derived from an EMBL/GenBank/DDBJ whole genome shotgun (WGS) entry which is preliminary data.</text>
</comment>
<proteinExistence type="predicted"/>
<dbReference type="RefSeq" id="WP_290254903.1">
    <property type="nucleotide sequence ID" value="NZ_JAUGQQ010000006.1"/>
</dbReference>
<organism evidence="2 3">
    <name type="scientific">Aequorivita aurantiaca</name>
    <dbReference type="NCBI Taxonomy" id="3053356"/>
    <lineage>
        <taxon>Bacteria</taxon>
        <taxon>Pseudomonadati</taxon>
        <taxon>Bacteroidota</taxon>
        <taxon>Flavobacteriia</taxon>
        <taxon>Flavobacteriales</taxon>
        <taxon>Flavobacteriaceae</taxon>
        <taxon>Aequorivita</taxon>
    </lineage>
</organism>
<evidence type="ECO:0000313" key="2">
    <source>
        <dbReference type="EMBL" id="MDN3724816.1"/>
    </source>
</evidence>
<dbReference type="Proteomes" id="UP001244787">
    <property type="component" value="Unassembled WGS sequence"/>
</dbReference>
<gene>
    <name evidence="2" type="ORF">QRD02_10510</name>
</gene>
<dbReference type="SUPFAM" id="SSF160574">
    <property type="entry name" value="BT0923-like"/>
    <property type="match status" value="1"/>
</dbReference>
<evidence type="ECO:0000256" key="1">
    <source>
        <dbReference type="SAM" id="SignalP"/>
    </source>
</evidence>